<dbReference type="Proteomes" id="UP000821865">
    <property type="component" value="Chromosome 6"/>
</dbReference>
<organism evidence="1 2">
    <name type="scientific">Dermacentor silvarum</name>
    <name type="common">Tick</name>
    <dbReference type="NCBI Taxonomy" id="543639"/>
    <lineage>
        <taxon>Eukaryota</taxon>
        <taxon>Metazoa</taxon>
        <taxon>Ecdysozoa</taxon>
        <taxon>Arthropoda</taxon>
        <taxon>Chelicerata</taxon>
        <taxon>Arachnida</taxon>
        <taxon>Acari</taxon>
        <taxon>Parasitiformes</taxon>
        <taxon>Ixodida</taxon>
        <taxon>Ixodoidea</taxon>
        <taxon>Ixodidae</taxon>
        <taxon>Rhipicephalinae</taxon>
        <taxon>Dermacentor</taxon>
    </lineage>
</organism>
<dbReference type="EMBL" id="CM023475">
    <property type="protein sequence ID" value="KAH7945809.1"/>
    <property type="molecule type" value="Genomic_DNA"/>
</dbReference>
<proteinExistence type="predicted"/>
<reference evidence="1" key="1">
    <citation type="submission" date="2020-05" db="EMBL/GenBank/DDBJ databases">
        <title>Large-scale comparative analyses of tick genomes elucidate their genetic diversity and vector capacities.</title>
        <authorList>
            <person name="Jia N."/>
            <person name="Wang J."/>
            <person name="Shi W."/>
            <person name="Du L."/>
            <person name="Sun Y."/>
            <person name="Zhan W."/>
            <person name="Jiang J."/>
            <person name="Wang Q."/>
            <person name="Zhang B."/>
            <person name="Ji P."/>
            <person name="Sakyi L.B."/>
            <person name="Cui X."/>
            <person name="Yuan T."/>
            <person name="Jiang B."/>
            <person name="Yang W."/>
            <person name="Lam T.T.-Y."/>
            <person name="Chang Q."/>
            <person name="Ding S."/>
            <person name="Wang X."/>
            <person name="Zhu J."/>
            <person name="Ruan X."/>
            <person name="Zhao L."/>
            <person name="Wei J."/>
            <person name="Que T."/>
            <person name="Du C."/>
            <person name="Cheng J."/>
            <person name="Dai P."/>
            <person name="Han X."/>
            <person name="Huang E."/>
            <person name="Gao Y."/>
            <person name="Liu J."/>
            <person name="Shao H."/>
            <person name="Ye R."/>
            <person name="Li L."/>
            <person name="Wei W."/>
            <person name="Wang X."/>
            <person name="Wang C."/>
            <person name="Yang T."/>
            <person name="Huo Q."/>
            <person name="Li W."/>
            <person name="Guo W."/>
            <person name="Chen H."/>
            <person name="Zhou L."/>
            <person name="Ni X."/>
            <person name="Tian J."/>
            <person name="Zhou Y."/>
            <person name="Sheng Y."/>
            <person name="Liu T."/>
            <person name="Pan Y."/>
            <person name="Xia L."/>
            <person name="Li J."/>
            <person name="Zhao F."/>
            <person name="Cao W."/>
        </authorList>
    </citation>
    <scope>NUCLEOTIDE SEQUENCE</scope>
    <source>
        <strain evidence="1">Dsil-2018</strain>
    </source>
</reference>
<name>A0ACB8CLU1_DERSI</name>
<comment type="caution">
    <text evidence="1">The sequence shown here is derived from an EMBL/GenBank/DDBJ whole genome shotgun (WGS) entry which is preliminary data.</text>
</comment>
<sequence length="195" mass="21470">MLTVEVCGHLISMELYTGASVPLGAGKLFKRAFPGVSVKASGVMLRSYFRQLSQVQGQAQVSVRFGDREATLPLYLTKVSSPTLLSRNWIRTLGLRLPEYQEAVLHVIKDVPSLLTDFNSLFQPGVGTFAGTTASIYVPEGARPRFFKPRPLPFALKDGVTQELQRLQREGILVSIKTSEWAAPCMFHMAVRGTG</sequence>
<protein>
    <submittedName>
        <fullName evidence="1">Uncharacterized protein</fullName>
    </submittedName>
</protein>
<keyword evidence="2" id="KW-1185">Reference proteome</keyword>
<evidence type="ECO:0000313" key="1">
    <source>
        <dbReference type="EMBL" id="KAH7945809.1"/>
    </source>
</evidence>
<evidence type="ECO:0000313" key="2">
    <source>
        <dbReference type="Proteomes" id="UP000821865"/>
    </source>
</evidence>
<accession>A0ACB8CLU1</accession>
<gene>
    <name evidence="1" type="ORF">HPB49_015885</name>
</gene>